<feature type="compositionally biased region" description="Gly residues" evidence="1">
    <location>
        <begin position="786"/>
        <end position="815"/>
    </location>
</feature>
<sequence>MFCWQCLADMTDVEKLSILDDILALRGVFVQSAGDHLKRQHKPGIKDMVATTKVDRVMLRMFHYILFLETEADERVWRYGSHFFRTEGRLLEEFGPQGVTKQVWVEMRKHFQGVVEYVNTCKRTLPHEESLDNAKKLYEDDRFPKSFEKSVRSILRRTEEVRDTIRVSGDVRHIKWPDLNRVTSLIPFAFPPSQAHSHVTAIHEVVRHYMCNLYVLDLCDPTLLTDWREDDFANLQGLLQTLSPTHWALVIFFPSRWELSFWKGMARLSVHHVRTRKWVRNAQKQATVREGNMLVEECDRLYVIFNGEKLEDNTFAVYPTSSPTKASLAHGPSPTKHTVAGRSKAVCSSDPSGQAVACFNVAEEERFIRSMWEDDGVTSSQGPAYGEMERNPSHLVGLLENFCKAGQTVFFFEKAHTSVVWELLRTGRNVVALEKETKMIDYLHEFVKARVADTRNACEFDGRLGLPFRTRTAWSDRPRIQSTEKPGVRCAQWVPRCTQHFLRRLEHVYFTLAEPLTLENYKSQFDEDDPFDVEDMEELSDSETFDFESMPLPRVVGQVGDEEEGGPRRYSTSPAGLKRVFRGEPVDDQSSDDGEEERNYDHEPRDRLPVDHDTWQNDRLYFFGKHHWFTAEDVWGHNVVWHPRIFQPVVRNGIWVMAIKEADGKWSGLKRLGAGTFKRKAGTALVEHLSLMSPERNDQDVDAYAKQKLHELYANNMLEFRAPFYALETTPSHGIDWRMPQPPPAGQHPGGGGGGDEGDGGGGGGDGSQFAGKGTGETSSVEKASGGKGLGRKGSGEKGSGGKGSGEKGSGGKGSGGKRRTSRSPEYMETDPHCVGSRDSDMRDEATLTSDQVRVDSHLFARSLFPVAQESPSRRAQQRSPVLNTLFLKEGASSFCLEGGMPALRRSEGATSGSLGSGDRQKLRIHSDLLPSPYAISAPHATVPRGQENVTSWPPHLQLDTGLPCSPPFSCVETRDWRPRDVLEGPVPGVLETGGSENERHTPGEDERCPGTRAVYREEETQRWQSRKVLETGGSECERHASEGASLDTGNESAGAPGETHVVQGGEETRHGPSREDVKWLHARALVIGTSEEVRHSRSTVATTREGVVKGGKWTSVQAPVLGDEEPAMEARVHGDEKGGEVTVDIRTDPQRKDGDSSPTRCGEEQGGRASFLSTARGMVLHTAIESGNDSAATELVSD</sequence>
<evidence type="ECO:0000256" key="1">
    <source>
        <dbReference type="SAM" id="MobiDB-lite"/>
    </source>
</evidence>
<name>A0A388LWQ6_CHABU</name>
<dbReference type="EMBL" id="BFEA01000578">
    <property type="protein sequence ID" value="GBG86760.1"/>
    <property type="molecule type" value="Genomic_DNA"/>
</dbReference>
<evidence type="ECO:0000313" key="2">
    <source>
        <dbReference type="EMBL" id="GBG86760.1"/>
    </source>
</evidence>
<feature type="region of interest" description="Disordered" evidence="1">
    <location>
        <begin position="980"/>
        <end position="1075"/>
    </location>
</feature>
<keyword evidence="3" id="KW-1185">Reference proteome</keyword>
<protein>
    <submittedName>
        <fullName evidence="2">Uncharacterized protein</fullName>
    </submittedName>
</protein>
<comment type="caution">
    <text evidence="2">The sequence shown here is derived from an EMBL/GenBank/DDBJ whole genome shotgun (WGS) entry which is preliminary data.</text>
</comment>
<feature type="compositionally biased region" description="Basic and acidic residues" evidence="1">
    <location>
        <begin position="997"/>
        <end position="1022"/>
    </location>
</feature>
<feature type="compositionally biased region" description="Gly residues" evidence="1">
    <location>
        <begin position="748"/>
        <end position="767"/>
    </location>
</feature>
<feature type="compositionally biased region" description="Basic and acidic residues" evidence="1">
    <location>
        <begin position="597"/>
        <end position="609"/>
    </location>
</feature>
<feature type="compositionally biased region" description="Basic and acidic residues" evidence="1">
    <location>
        <begin position="830"/>
        <end position="843"/>
    </location>
</feature>
<organism evidence="2 3">
    <name type="scientific">Chara braunii</name>
    <name type="common">Braun's stonewort</name>
    <dbReference type="NCBI Taxonomy" id="69332"/>
    <lineage>
        <taxon>Eukaryota</taxon>
        <taxon>Viridiplantae</taxon>
        <taxon>Streptophyta</taxon>
        <taxon>Charophyceae</taxon>
        <taxon>Charales</taxon>
        <taxon>Characeae</taxon>
        <taxon>Chara</taxon>
    </lineage>
</organism>
<feature type="compositionally biased region" description="Basic and acidic residues" evidence="1">
    <location>
        <begin position="1132"/>
        <end position="1167"/>
    </location>
</feature>
<feature type="region of interest" description="Disordered" evidence="1">
    <location>
        <begin position="580"/>
        <end position="609"/>
    </location>
</feature>
<reference evidence="2 3" key="1">
    <citation type="journal article" date="2018" name="Cell">
        <title>The Chara Genome: Secondary Complexity and Implications for Plant Terrestrialization.</title>
        <authorList>
            <person name="Nishiyama T."/>
            <person name="Sakayama H."/>
            <person name="Vries J.D."/>
            <person name="Buschmann H."/>
            <person name="Saint-Marcoux D."/>
            <person name="Ullrich K.K."/>
            <person name="Haas F.B."/>
            <person name="Vanderstraeten L."/>
            <person name="Becker D."/>
            <person name="Lang D."/>
            <person name="Vosolsobe S."/>
            <person name="Rombauts S."/>
            <person name="Wilhelmsson P.K.I."/>
            <person name="Janitza P."/>
            <person name="Kern R."/>
            <person name="Heyl A."/>
            <person name="Rumpler F."/>
            <person name="Villalobos L.I.A.C."/>
            <person name="Clay J.M."/>
            <person name="Skokan R."/>
            <person name="Toyoda A."/>
            <person name="Suzuki Y."/>
            <person name="Kagoshima H."/>
            <person name="Schijlen E."/>
            <person name="Tajeshwar N."/>
            <person name="Catarino B."/>
            <person name="Hetherington A.J."/>
            <person name="Saltykova A."/>
            <person name="Bonnot C."/>
            <person name="Breuninger H."/>
            <person name="Symeonidi A."/>
            <person name="Radhakrishnan G.V."/>
            <person name="Van Nieuwerburgh F."/>
            <person name="Deforce D."/>
            <person name="Chang C."/>
            <person name="Karol K.G."/>
            <person name="Hedrich R."/>
            <person name="Ulvskov P."/>
            <person name="Glockner G."/>
            <person name="Delwiche C.F."/>
            <person name="Petrasek J."/>
            <person name="Van de Peer Y."/>
            <person name="Friml J."/>
            <person name="Beilby M."/>
            <person name="Dolan L."/>
            <person name="Kohara Y."/>
            <person name="Sugano S."/>
            <person name="Fujiyama A."/>
            <person name="Delaux P.-M."/>
            <person name="Quint M."/>
            <person name="TheiBen G."/>
            <person name="Hagemann M."/>
            <person name="Harholt J."/>
            <person name="Dunand C."/>
            <person name="Zachgo S."/>
            <person name="Langdale J."/>
            <person name="Maumus F."/>
            <person name="Straeten D.V.D."/>
            <person name="Gould S.B."/>
            <person name="Rensing S.A."/>
        </authorList>
    </citation>
    <scope>NUCLEOTIDE SEQUENCE [LARGE SCALE GENOMIC DNA]</scope>
    <source>
        <strain evidence="2 3">S276</strain>
    </source>
</reference>
<feature type="region of interest" description="Disordered" evidence="1">
    <location>
        <begin position="1132"/>
        <end position="1171"/>
    </location>
</feature>
<proteinExistence type="predicted"/>
<accession>A0A388LWQ6</accession>
<feature type="region of interest" description="Disordered" evidence="1">
    <location>
        <begin position="733"/>
        <end position="843"/>
    </location>
</feature>
<dbReference type="Proteomes" id="UP000265515">
    <property type="component" value="Unassembled WGS sequence"/>
</dbReference>
<dbReference type="Gramene" id="GBG86760">
    <property type="protein sequence ID" value="GBG86760"/>
    <property type="gene ID" value="CBR_g42044"/>
</dbReference>
<evidence type="ECO:0000313" key="3">
    <source>
        <dbReference type="Proteomes" id="UP000265515"/>
    </source>
</evidence>
<feature type="compositionally biased region" description="Acidic residues" evidence="1">
    <location>
        <begin position="586"/>
        <end position="596"/>
    </location>
</feature>
<dbReference type="AlphaFoldDB" id="A0A388LWQ6"/>
<gene>
    <name evidence="2" type="ORF">CBR_g42044</name>
</gene>